<dbReference type="AlphaFoldDB" id="A0A5C3QI18"/>
<name>A0A5C3QI18_9AGAR</name>
<sequence length="183" mass="20732">MSPTAPSKRTSKVKQTRPVLDTWLAEAEVAMIKFFQVNVHHLVRPFTEKVGMEGCTEPELCGVLIHSWVFSYGTTEKMAALEKQLCRPCECEMGDKTIRLMHRKRRRSNSISPEEYDELLQRLTTLIFGMLNALVRRANCARVYTVLSTPALGIFLELGPKDLTDASLAEMLVWNQEQVLSGC</sequence>
<accession>A0A5C3QI18</accession>
<evidence type="ECO:0000313" key="1">
    <source>
        <dbReference type="EMBL" id="TFL01372.1"/>
    </source>
</evidence>
<dbReference type="Proteomes" id="UP000305067">
    <property type="component" value="Unassembled WGS sequence"/>
</dbReference>
<keyword evidence="2" id="KW-1185">Reference proteome</keyword>
<reference evidence="1 2" key="1">
    <citation type="journal article" date="2019" name="Nat. Ecol. Evol.">
        <title>Megaphylogeny resolves global patterns of mushroom evolution.</title>
        <authorList>
            <person name="Varga T."/>
            <person name="Krizsan K."/>
            <person name="Foldi C."/>
            <person name="Dima B."/>
            <person name="Sanchez-Garcia M."/>
            <person name="Sanchez-Ramirez S."/>
            <person name="Szollosi G.J."/>
            <person name="Szarkandi J.G."/>
            <person name="Papp V."/>
            <person name="Albert L."/>
            <person name="Andreopoulos W."/>
            <person name="Angelini C."/>
            <person name="Antonin V."/>
            <person name="Barry K.W."/>
            <person name="Bougher N.L."/>
            <person name="Buchanan P."/>
            <person name="Buyck B."/>
            <person name="Bense V."/>
            <person name="Catcheside P."/>
            <person name="Chovatia M."/>
            <person name="Cooper J."/>
            <person name="Damon W."/>
            <person name="Desjardin D."/>
            <person name="Finy P."/>
            <person name="Geml J."/>
            <person name="Haridas S."/>
            <person name="Hughes K."/>
            <person name="Justo A."/>
            <person name="Karasinski D."/>
            <person name="Kautmanova I."/>
            <person name="Kiss B."/>
            <person name="Kocsube S."/>
            <person name="Kotiranta H."/>
            <person name="LaButti K.M."/>
            <person name="Lechner B.E."/>
            <person name="Liimatainen K."/>
            <person name="Lipzen A."/>
            <person name="Lukacs Z."/>
            <person name="Mihaltcheva S."/>
            <person name="Morgado L.N."/>
            <person name="Niskanen T."/>
            <person name="Noordeloos M.E."/>
            <person name="Ohm R.A."/>
            <person name="Ortiz-Santana B."/>
            <person name="Ovrebo C."/>
            <person name="Racz N."/>
            <person name="Riley R."/>
            <person name="Savchenko A."/>
            <person name="Shiryaev A."/>
            <person name="Soop K."/>
            <person name="Spirin V."/>
            <person name="Szebenyi C."/>
            <person name="Tomsovsky M."/>
            <person name="Tulloss R.E."/>
            <person name="Uehling J."/>
            <person name="Grigoriev I.V."/>
            <person name="Vagvolgyi C."/>
            <person name="Papp T."/>
            <person name="Martin F.M."/>
            <person name="Miettinen O."/>
            <person name="Hibbett D.S."/>
            <person name="Nagy L.G."/>
        </authorList>
    </citation>
    <scope>NUCLEOTIDE SEQUENCE [LARGE SCALE GENOMIC DNA]</scope>
    <source>
        <strain evidence="1 2">CBS 309.79</strain>
    </source>
</reference>
<proteinExistence type="predicted"/>
<evidence type="ECO:0000313" key="2">
    <source>
        <dbReference type="Proteomes" id="UP000305067"/>
    </source>
</evidence>
<dbReference type="EMBL" id="ML178825">
    <property type="protein sequence ID" value="TFL01372.1"/>
    <property type="molecule type" value="Genomic_DNA"/>
</dbReference>
<organism evidence="1 2">
    <name type="scientific">Pterulicium gracile</name>
    <dbReference type="NCBI Taxonomy" id="1884261"/>
    <lineage>
        <taxon>Eukaryota</taxon>
        <taxon>Fungi</taxon>
        <taxon>Dikarya</taxon>
        <taxon>Basidiomycota</taxon>
        <taxon>Agaricomycotina</taxon>
        <taxon>Agaricomycetes</taxon>
        <taxon>Agaricomycetidae</taxon>
        <taxon>Agaricales</taxon>
        <taxon>Pleurotineae</taxon>
        <taxon>Pterulaceae</taxon>
        <taxon>Pterulicium</taxon>
    </lineage>
</organism>
<gene>
    <name evidence="1" type="ORF">BDV98DRAFT_604671</name>
</gene>
<protein>
    <submittedName>
        <fullName evidence="1">Uncharacterized protein</fullName>
    </submittedName>
</protein>